<dbReference type="Pfam" id="PF19127">
    <property type="entry name" value="Choline_bind_3"/>
    <property type="match status" value="1"/>
</dbReference>
<gene>
    <name evidence="2" type="ORF">D4A81_08835</name>
</gene>
<dbReference type="InterPro" id="IPR018337">
    <property type="entry name" value="Cell_wall/Cho-bd_repeat"/>
</dbReference>
<name>A0A385Q104_9FIRM</name>
<dbReference type="OrthoDB" id="2068319at2"/>
<evidence type="ECO:0000259" key="1">
    <source>
        <dbReference type="Pfam" id="PF25309"/>
    </source>
</evidence>
<dbReference type="RefSeq" id="WP_111524621.1">
    <property type="nucleotide sequence ID" value="NZ_CP032364.1"/>
</dbReference>
<dbReference type="AlphaFoldDB" id="A0A385Q104"/>
<dbReference type="SUPFAM" id="SSF69360">
    <property type="entry name" value="Cell wall binding repeat"/>
    <property type="match status" value="1"/>
</dbReference>
<proteinExistence type="predicted"/>
<reference evidence="2 3" key="1">
    <citation type="submission" date="2018-09" db="EMBL/GenBank/DDBJ databases">
        <title>Genome sequencing of Lachnoanaerobaculum umeaense DSM 23576.</title>
        <authorList>
            <person name="Kook J.-K."/>
            <person name="Park S.-N."/>
            <person name="Lim Y.K."/>
        </authorList>
    </citation>
    <scope>NUCLEOTIDE SEQUENCE [LARGE SCALE GENOMIC DNA]</scope>
    <source>
        <strain evidence="3">DSM 23576 \ CCUG 58757</strain>
    </source>
</reference>
<accession>A0A385Q104</accession>
<sequence>MIKIGQASRDERGRYSGGLAGDQDGKEVAIREWYDRPWNKVLRPKNSAIAGRIAAAMEDACRNDNIGYDQYERTTLYDLCKANGWNIKAVNRPCETDCSALVSVCVNAAGIRVSGDIYTGNEASALLRTGEFELLTAPKYLLSDEYLRRGDILLYEFHHTAIALQDGRRAEESRPAQVKYPLGWNATKDGQWWYADTPHSYIAGRWAYINGRWYVFDQKGFMIRGWFKQGYDWYYTNPADGAMLSGQWVDVDGKSYYLTQSGLMARNGYIEDASEKLYFFVDSEGRYVKELDTDTPDLSKYEVIE</sequence>
<organism evidence="2 3">
    <name type="scientific">Lachnoanaerobaculum umeaense</name>
    <dbReference type="NCBI Taxonomy" id="617123"/>
    <lineage>
        <taxon>Bacteria</taxon>
        <taxon>Bacillati</taxon>
        <taxon>Bacillota</taxon>
        <taxon>Clostridia</taxon>
        <taxon>Lachnospirales</taxon>
        <taxon>Lachnospiraceae</taxon>
        <taxon>Lachnoanaerobaculum</taxon>
    </lineage>
</organism>
<keyword evidence="3" id="KW-1185">Reference proteome</keyword>
<dbReference type="Gene3D" id="3.90.1720.10">
    <property type="entry name" value="endopeptidase domain like (from Nostoc punctiforme)"/>
    <property type="match status" value="1"/>
</dbReference>
<feature type="domain" description="Endolysin-like" evidence="1">
    <location>
        <begin position="4"/>
        <end position="169"/>
    </location>
</feature>
<dbReference type="EMBL" id="CP032364">
    <property type="protein sequence ID" value="AYB00041.1"/>
    <property type="molecule type" value="Genomic_DNA"/>
</dbReference>
<dbReference type="Gene3D" id="2.10.270.10">
    <property type="entry name" value="Cholin Binding"/>
    <property type="match status" value="1"/>
</dbReference>
<evidence type="ECO:0000313" key="2">
    <source>
        <dbReference type="EMBL" id="AYB00041.1"/>
    </source>
</evidence>
<evidence type="ECO:0000313" key="3">
    <source>
        <dbReference type="Proteomes" id="UP000265562"/>
    </source>
</evidence>
<dbReference type="KEGG" id="lua:D4A81_08835"/>
<dbReference type="InterPro" id="IPR057370">
    <property type="entry name" value="ELLD"/>
</dbReference>
<dbReference type="Pfam" id="PF25309">
    <property type="entry name" value="ELLD"/>
    <property type="match status" value="1"/>
</dbReference>
<protein>
    <submittedName>
        <fullName evidence="2">Cell surface protein</fullName>
    </submittedName>
</protein>
<dbReference type="Proteomes" id="UP000265562">
    <property type="component" value="Chromosome"/>
</dbReference>